<feature type="compositionally biased region" description="Low complexity" evidence="1">
    <location>
        <begin position="116"/>
        <end position="126"/>
    </location>
</feature>
<feature type="compositionally biased region" description="Basic and acidic residues" evidence="1">
    <location>
        <begin position="143"/>
        <end position="157"/>
    </location>
</feature>
<evidence type="ECO:0000313" key="3">
    <source>
        <dbReference type="Proteomes" id="UP001165341"/>
    </source>
</evidence>
<evidence type="ECO:0000256" key="1">
    <source>
        <dbReference type="SAM" id="MobiDB-lite"/>
    </source>
</evidence>
<comment type="caution">
    <text evidence="2">The sequence shown here is derived from an EMBL/GenBank/DDBJ whole genome shotgun (WGS) entry which is preliminary data.</text>
</comment>
<name>A0AA41QUQ6_9MICO</name>
<protein>
    <submittedName>
        <fullName evidence="2">Uncharacterized protein</fullName>
    </submittedName>
</protein>
<gene>
    <name evidence="2" type="ORF">MQH31_04375</name>
</gene>
<reference evidence="2" key="1">
    <citation type="submission" date="2022-03" db="EMBL/GenBank/DDBJ databases">
        <title>Cryobacterium sp. nov. strain ZS14-85, isolated from Antarctic soil.</title>
        <authorList>
            <person name="Li J."/>
            <person name="Niu G."/>
        </authorList>
    </citation>
    <scope>NUCLEOTIDE SEQUENCE</scope>
    <source>
        <strain evidence="2">ZS14-85</strain>
    </source>
</reference>
<dbReference type="EMBL" id="JALGAR010000001">
    <property type="protein sequence ID" value="MCI4657049.1"/>
    <property type="molecule type" value="Genomic_DNA"/>
</dbReference>
<accession>A0AA41QUQ6</accession>
<feature type="region of interest" description="Disordered" evidence="1">
    <location>
        <begin position="116"/>
        <end position="157"/>
    </location>
</feature>
<dbReference type="Proteomes" id="UP001165341">
    <property type="component" value="Unassembled WGS sequence"/>
</dbReference>
<organism evidence="2 3">
    <name type="scientific">Cryobacterium zhongshanensis</name>
    <dbReference type="NCBI Taxonomy" id="2928153"/>
    <lineage>
        <taxon>Bacteria</taxon>
        <taxon>Bacillati</taxon>
        <taxon>Actinomycetota</taxon>
        <taxon>Actinomycetes</taxon>
        <taxon>Micrococcales</taxon>
        <taxon>Microbacteriaceae</taxon>
        <taxon>Cryobacterium</taxon>
    </lineage>
</organism>
<sequence length="157" mass="14967">MSAGRPARTRTGTGTIRGRVAALVGGALLVAAALTGCASDDSPVQPSTATQLQSGVLAVTEAAAAGDYPGASAALDAVQADLLTAAATGQVTGTRATEIQAAIDGVTADLAALAAAASTPTATPGTGPKPPPSVDSGPGTGNGKKDKCNPKKDNCDG</sequence>
<evidence type="ECO:0000313" key="2">
    <source>
        <dbReference type="EMBL" id="MCI4657049.1"/>
    </source>
</evidence>
<dbReference type="RefSeq" id="WP_243011064.1">
    <property type="nucleotide sequence ID" value="NZ_JALGAR010000001.1"/>
</dbReference>
<proteinExistence type="predicted"/>
<keyword evidence="3" id="KW-1185">Reference proteome</keyword>
<dbReference type="AlphaFoldDB" id="A0AA41QUQ6"/>